<feature type="repeat" description="ANK" evidence="8">
    <location>
        <begin position="22"/>
        <end position="45"/>
    </location>
</feature>
<dbReference type="SUPFAM" id="SSF48403">
    <property type="entry name" value="Ankyrin repeat"/>
    <property type="match status" value="2"/>
</dbReference>
<keyword evidence="7" id="KW-1053">Target membrane</keyword>
<evidence type="ECO:0000256" key="6">
    <source>
        <dbReference type="ARBA" id="ARBA00023043"/>
    </source>
</evidence>
<dbReference type="PROSITE" id="PS50297">
    <property type="entry name" value="ANK_REP_REGION"/>
    <property type="match status" value="5"/>
</dbReference>
<protein>
    <recommendedName>
        <fullName evidence="11">Ankyrin repeat protein</fullName>
    </recommendedName>
</protein>
<keyword evidence="3" id="KW-1052">Target cell membrane</keyword>
<dbReference type="Gene3D" id="1.25.40.20">
    <property type="entry name" value="Ankyrin repeat-containing domain"/>
    <property type="match status" value="3"/>
</dbReference>
<dbReference type="SMART" id="SM00248">
    <property type="entry name" value="ANK"/>
    <property type="match status" value="8"/>
</dbReference>
<feature type="repeat" description="ANK" evidence="8">
    <location>
        <begin position="64"/>
        <end position="96"/>
    </location>
</feature>
<reference evidence="9" key="1">
    <citation type="journal article" date="2020" name="Cell">
        <title>Large-Scale Comparative Analyses of Tick Genomes Elucidate Their Genetic Diversity and Vector Capacities.</title>
        <authorList>
            <consortium name="Tick Genome and Microbiome Consortium (TIGMIC)"/>
            <person name="Jia N."/>
            <person name="Wang J."/>
            <person name="Shi W."/>
            <person name="Du L."/>
            <person name="Sun Y."/>
            <person name="Zhan W."/>
            <person name="Jiang J.F."/>
            <person name="Wang Q."/>
            <person name="Zhang B."/>
            <person name="Ji P."/>
            <person name="Bell-Sakyi L."/>
            <person name="Cui X.M."/>
            <person name="Yuan T.T."/>
            <person name="Jiang B.G."/>
            <person name="Yang W.F."/>
            <person name="Lam T.T."/>
            <person name="Chang Q.C."/>
            <person name="Ding S.J."/>
            <person name="Wang X.J."/>
            <person name="Zhu J.G."/>
            <person name="Ruan X.D."/>
            <person name="Zhao L."/>
            <person name="Wei J.T."/>
            <person name="Ye R.Z."/>
            <person name="Que T.C."/>
            <person name="Du C.H."/>
            <person name="Zhou Y.H."/>
            <person name="Cheng J.X."/>
            <person name="Dai P.F."/>
            <person name="Guo W.B."/>
            <person name="Han X.H."/>
            <person name="Huang E.J."/>
            <person name="Li L.F."/>
            <person name="Wei W."/>
            <person name="Gao Y.C."/>
            <person name="Liu J.Z."/>
            <person name="Shao H.Z."/>
            <person name="Wang X."/>
            <person name="Wang C.C."/>
            <person name="Yang T.C."/>
            <person name="Huo Q.B."/>
            <person name="Li W."/>
            <person name="Chen H.Y."/>
            <person name="Chen S.E."/>
            <person name="Zhou L.G."/>
            <person name="Ni X.B."/>
            <person name="Tian J.H."/>
            <person name="Sheng Y."/>
            <person name="Liu T."/>
            <person name="Pan Y.S."/>
            <person name="Xia L.Y."/>
            <person name="Li J."/>
            <person name="Zhao F."/>
            <person name="Cao W.C."/>
        </authorList>
    </citation>
    <scope>NUCLEOTIDE SEQUENCE</scope>
    <source>
        <strain evidence="9">Rmic-2018</strain>
    </source>
</reference>
<feature type="repeat" description="ANK" evidence="8">
    <location>
        <begin position="163"/>
        <end position="195"/>
    </location>
</feature>
<dbReference type="PROSITE" id="PS50088">
    <property type="entry name" value="ANK_REPEAT"/>
    <property type="match status" value="6"/>
</dbReference>
<reference evidence="9" key="2">
    <citation type="submission" date="2021-09" db="EMBL/GenBank/DDBJ databases">
        <authorList>
            <person name="Jia N."/>
            <person name="Wang J."/>
            <person name="Shi W."/>
            <person name="Du L."/>
            <person name="Sun Y."/>
            <person name="Zhan W."/>
            <person name="Jiang J."/>
            <person name="Wang Q."/>
            <person name="Zhang B."/>
            <person name="Ji P."/>
            <person name="Sakyi L.B."/>
            <person name="Cui X."/>
            <person name="Yuan T."/>
            <person name="Jiang B."/>
            <person name="Yang W."/>
            <person name="Lam T.T.-Y."/>
            <person name="Chang Q."/>
            <person name="Ding S."/>
            <person name="Wang X."/>
            <person name="Zhu J."/>
            <person name="Ruan X."/>
            <person name="Zhao L."/>
            <person name="Wei J."/>
            <person name="Que T."/>
            <person name="Du C."/>
            <person name="Cheng J."/>
            <person name="Dai P."/>
            <person name="Han X."/>
            <person name="Huang E."/>
            <person name="Gao Y."/>
            <person name="Liu J."/>
            <person name="Shao H."/>
            <person name="Ye R."/>
            <person name="Li L."/>
            <person name="Wei W."/>
            <person name="Wang X."/>
            <person name="Wang C."/>
            <person name="Huo Q."/>
            <person name="Li W."/>
            <person name="Guo W."/>
            <person name="Chen H."/>
            <person name="Chen S."/>
            <person name="Zhou L."/>
            <person name="Zhou L."/>
            <person name="Ni X."/>
            <person name="Tian J."/>
            <person name="Zhou Y."/>
            <person name="Sheng Y."/>
            <person name="Liu T."/>
            <person name="Pan Y."/>
            <person name="Xia L."/>
            <person name="Li J."/>
            <person name="Zhao F."/>
            <person name="Cao W."/>
        </authorList>
    </citation>
    <scope>NUCLEOTIDE SEQUENCE</scope>
    <source>
        <strain evidence="9">Rmic-2018</strain>
        <tissue evidence="9">Larvae</tissue>
    </source>
</reference>
<evidence type="ECO:0000256" key="1">
    <source>
        <dbReference type="ARBA" id="ARBA00004175"/>
    </source>
</evidence>
<evidence type="ECO:0000256" key="2">
    <source>
        <dbReference type="ARBA" id="ARBA00022483"/>
    </source>
</evidence>
<dbReference type="PRINTS" id="PR01415">
    <property type="entry name" value="ANKYRIN"/>
</dbReference>
<dbReference type="Pfam" id="PF00023">
    <property type="entry name" value="Ank"/>
    <property type="match status" value="1"/>
</dbReference>
<dbReference type="PANTHER" id="PTHR24123:SF141">
    <property type="entry name" value="ANKYRIN 2, ISOFORM U"/>
    <property type="match status" value="1"/>
</dbReference>
<dbReference type="GO" id="GO:0006887">
    <property type="term" value="P:exocytosis"/>
    <property type="evidence" value="ECO:0007669"/>
    <property type="project" value="UniProtKB-KW"/>
</dbReference>
<dbReference type="PANTHER" id="PTHR24123">
    <property type="entry name" value="ANKYRIN REPEAT-CONTAINING"/>
    <property type="match status" value="1"/>
</dbReference>
<evidence type="ECO:0000256" key="7">
    <source>
        <dbReference type="ARBA" id="ARBA00023298"/>
    </source>
</evidence>
<dbReference type="VEuPathDB" id="VectorBase:LOC119159664"/>
<evidence type="ECO:0000313" key="9">
    <source>
        <dbReference type="EMBL" id="KAH8039117.1"/>
    </source>
</evidence>
<comment type="subcellular location">
    <subcellularLocation>
        <location evidence="1">Target cell membrane</location>
    </subcellularLocation>
</comment>
<evidence type="ECO:0000256" key="4">
    <source>
        <dbReference type="ARBA" id="ARBA00022737"/>
    </source>
</evidence>
<dbReference type="GO" id="GO:0044218">
    <property type="term" value="C:other organism cell membrane"/>
    <property type="evidence" value="ECO:0007669"/>
    <property type="project" value="UniProtKB-KW"/>
</dbReference>
<keyword evidence="5" id="KW-0800">Toxin</keyword>
<accession>A0A9J6EY57</accession>
<feature type="repeat" description="ANK" evidence="8">
    <location>
        <begin position="466"/>
        <end position="500"/>
    </location>
</feature>
<keyword evidence="6 8" id="KW-0040">ANK repeat</keyword>
<keyword evidence="4" id="KW-0677">Repeat</keyword>
<dbReference type="InterPro" id="IPR036770">
    <property type="entry name" value="Ankyrin_rpt-contain_sf"/>
</dbReference>
<dbReference type="Pfam" id="PF12796">
    <property type="entry name" value="Ank_2"/>
    <property type="match status" value="1"/>
</dbReference>
<sequence length="553" mass="60522">MQVFLDHRTKEQIQMLVSATTNGATPLVMASRNGHLDVADYLLDRCEADIEQVGSVSFEGETIEGAPPLWCAAAAGHLSVVQRLVERGARVNATTRTNSTPLRAACFDGHLAIVRYLVERGADLEIANRHGHTCLMIACYKGHLDIASYLVAQGAHVNRKSAKGNTALHDCAESGSLDILRLLLEHGARAERDAYGLTPLLAAAVTGHAPVVEFLSSLPNCPREQRVEALELLGATFVDKKRDSPRALALWRRALEERCLEPPLPKPYRKSTAAYGHAIEANSPADLDDLLCEPDQMRMQQRCLEPFSPMTQSSLLSFAELFCFMMAEARPTRPSRRQLAPVEFADVLAVFERAVTELVSAGRRMPEPAEGVQRTLAIVLQLAALLCRLQSQSSLEEDTFRRAAYRLVHLDLRGPRGETCLHLACGHAPPASRQALGAVCQEAFPAPPLVRLLLELGANPNATDHDRRTPLHVAARNKPFSRASALALLARGAHLDHTDAAGCTPLDYAPMLVDCSPLRYTGLQCLCARAIVRFQLPFQGLVPHQLESFIQSH</sequence>
<keyword evidence="10" id="KW-1185">Reference proteome</keyword>
<organism evidence="9 10">
    <name type="scientific">Rhipicephalus microplus</name>
    <name type="common">Cattle tick</name>
    <name type="synonym">Boophilus microplus</name>
    <dbReference type="NCBI Taxonomy" id="6941"/>
    <lineage>
        <taxon>Eukaryota</taxon>
        <taxon>Metazoa</taxon>
        <taxon>Ecdysozoa</taxon>
        <taxon>Arthropoda</taxon>
        <taxon>Chelicerata</taxon>
        <taxon>Arachnida</taxon>
        <taxon>Acari</taxon>
        <taxon>Parasitiformes</taxon>
        <taxon>Ixodida</taxon>
        <taxon>Ixodoidea</taxon>
        <taxon>Ixodidae</taxon>
        <taxon>Rhipicephalinae</taxon>
        <taxon>Rhipicephalus</taxon>
        <taxon>Boophilus</taxon>
    </lineage>
</organism>
<dbReference type="EMBL" id="JABSTU010000001">
    <property type="protein sequence ID" value="KAH8039117.1"/>
    <property type="molecule type" value="Genomic_DNA"/>
</dbReference>
<keyword evidence="7" id="KW-0472">Membrane</keyword>
<keyword evidence="5" id="KW-0638">Presynaptic neurotoxin</keyword>
<dbReference type="AlphaFoldDB" id="A0A9J6EY57"/>
<evidence type="ECO:0008006" key="11">
    <source>
        <dbReference type="Google" id="ProtNLM"/>
    </source>
</evidence>
<dbReference type="Pfam" id="PF13637">
    <property type="entry name" value="Ank_4"/>
    <property type="match status" value="2"/>
</dbReference>
<keyword evidence="5" id="KW-0528">Neurotoxin</keyword>
<comment type="caution">
    <text evidence="9">The sequence shown here is derived from an EMBL/GenBank/DDBJ whole genome shotgun (WGS) entry which is preliminary data.</text>
</comment>
<dbReference type="InterPro" id="IPR002110">
    <property type="entry name" value="Ankyrin_rpt"/>
</dbReference>
<name>A0A9J6EY57_RHIMP</name>
<dbReference type="GO" id="GO:0044231">
    <property type="term" value="C:host cell presynaptic membrane"/>
    <property type="evidence" value="ECO:0007669"/>
    <property type="project" value="UniProtKB-KW"/>
</dbReference>
<evidence type="ECO:0000256" key="8">
    <source>
        <dbReference type="PROSITE-ProRule" id="PRU00023"/>
    </source>
</evidence>
<evidence type="ECO:0000313" key="10">
    <source>
        <dbReference type="Proteomes" id="UP000821866"/>
    </source>
</evidence>
<dbReference type="Proteomes" id="UP000821866">
    <property type="component" value="Chromosome 1"/>
</dbReference>
<evidence type="ECO:0000256" key="5">
    <source>
        <dbReference type="ARBA" id="ARBA00023028"/>
    </source>
</evidence>
<evidence type="ECO:0000256" key="3">
    <source>
        <dbReference type="ARBA" id="ARBA00022537"/>
    </source>
</evidence>
<feature type="repeat" description="ANK" evidence="8">
    <location>
        <begin position="97"/>
        <end position="129"/>
    </location>
</feature>
<dbReference type="InterPro" id="IPR051165">
    <property type="entry name" value="Multifunctional_ANK_Repeat"/>
</dbReference>
<feature type="repeat" description="ANK" evidence="8">
    <location>
        <begin position="130"/>
        <end position="162"/>
    </location>
</feature>
<gene>
    <name evidence="9" type="ORF">HPB51_005293</name>
</gene>
<proteinExistence type="predicted"/>
<keyword evidence="2" id="KW-0268">Exocytosis</keyword>